<reference evidence="4" key="1">
    <citation type="submission" date="2023-05" db="EMBL/GenBank/DDBJ databases">
        <title>Genome and transcriptome analyses reveal genes involved in the formation of fine ridges on petal epidermal cells in Hibiscus trionum.</title>
        <authorList>
            <person name="Koshimizu S."/>
            <person name="Masuda S."/>
            <person name="Ishii T."/>
            <person name="Shirasu K."/>
            <person name="Hoshino A."/>
            <person name="Arita M."/>
        </authorList>
    </citation>
    <scope>NUCLEOTIDE SEQUENCE</scope>
    <source>
        <strain evidence="4">Hamamatsu line</strain>
    </source>
</reference>
<dbReference type="SMART" id="SM00360">
    <property type="entry name" value="RRM"/>
    <property type="match status" value="1"/>
</dbReference>
<dbReference type="Pfam" id="PF00076">
    <property type="entry name" value="RRM_1"/>
    <property type="match status" value="1"/>
</dbReference>
<feature type="region of interest" description="Disordered" evidence="2">
    <location>
        <begin position="171"/>
        <end position="192"/>
    </location>
</feature>
<evidence type="ECO:0000256" key="1">
    <source>
        <dbReference type="PROSITE-ProRule" id="PRU00176"/>
    </source>
</evidence>
<evidence type="ECO:0000313" key="4">
    <source>
        <dbReference type="EMBL" id="GMI99180.1"/>
    </source>
</evidence>
<dbReference type="Gene3D" id="3.30.70.330">
    <property type="match status" value="1"/>
</dbReference>
<dbReference type="GO" id="GO:0003723">
    <property type="term" value="F:RNA binding"/>
    <property type="evidence" value="ECO:0007669"/>
    <property type="project" value="UniProtKB-UniRule"/>
</dbReference>
<dbReference type="CDD" id="cd00590">
    <property type="entry name" value="RRM_SF"/>
    <property type="match status" value="1"/>
</dbReference>
<gene>
    <name evidence="4" type="ORF">HRI_003587300</name>
</gene>
<evidence type="ECO:0000256" key="2">
    <source>
        <dbReference type="SAM" id="MobiDB-lite"/>
    </source>
</evidence>
<accession>A0A9W7IN61</accession>
<dbReference type="InterPro" id="IPR035979">
    <property type="entry name" value="RBD_domain_sf"/>
</dbReference>
<dbReference type="Proteomes" id="UP001165190">
    <property type="component" value="Unassembled WGS sequence"/>
</dbReference>
<dbReference type="PROSITE" id="PS50102">
    <property type="entry name" value="RRM"/>
    <property type="match status" value="1"/>
</dbReference>
<protein>
    <recommendedName>
        <fullName evidence="3">RRM domain-containing protein</fullName>
    </recommendedName>
</protein>
<proteinExistence type="predicted"/>
<dbReference type="PANTHER" id="PTHR34427">
    <property type="entry name" value="DUF4283 DOMAIN PROTEIN"/>
    <property type="match status" value="1"/>
</dbReference>
<keyword evidence="5" id="KW-1185">Reference proteome</keyword>
<name>A0A9W7IN61_HIBTR</name>
<comment type="caution">
    <text evidence="4">The sequence shown here is derived from an EMBL/GenBank/DDBJ whole genome shotgun (WGS) entry which is preliminary data.</text>
</comment>
<dbReference type="OrthoDB" id="999103at2759"/>
<keyword evidence="1" id="KW-0694">RNA-binding</keyword>
<dbReference type="InterPro" id="IPR012677">
    <property type="entry name" value="Nucleotide-bd_a/b_plait_sf"/>
</dbReference>
<sequence length="592" mass="66843">MEERRFGGSRPARRFEAVQKNQTRGAEWTIFVDNVSRRVSRHALRDIFSNFGRVCRVFIPLRNEKPKYKYVTFAFVSMEKQEEMERAIQKTDRIKLDGFVIRSSKARFMRNKVHENFASGSHGGVHRKTTYMEQHTDRSEKLKGKVYGDTFPPGGNSKSYRQVVLENPISAEEGKKDADGVSSREGINPKSKNIKDFQAPTNAIIWMKQCLAGVIKESFDSEFVQRALLNDDIGVKISKWGVNNDYVVIHFESVEMMNQILATKKDELCYWFDHIGPLLIDEIPFYFCTLELSGIPLYCWYDNFFEEIGNRWGKFICIDAMTKNKDQLDVARIIIRAVSPSTFPEFITLSSMGYIFRIKIRCVSRSQGQSEQKSGSGDEGNEDIWASSDSEESFQGPVDNPPTAHRRQSNNSPVNDGSEKTVHSQPGAVPIPQEKIVIKNPKSQGGTDVNVGITRDFNVVAVNSWVESDNMGEEQDICHNGLSSVVAGNSRIGPALTKPDNFLSPIHGTNSPIINHGPYVNIDDQVAPSGTDVHGEGLKFSVDIMSLTHLKALVWINLLTLHPLLSFDRITLQFVHCCLVLRVYSEPKTEDF</sequence>
<evidence type="ECO:0000259" key="3">
    <source>
        <dbReference type="PROSITE" id="PS50102"/>
    </source>
</evidence>
<dbReference type="EMBL" id="BSYR01000034">
    <property type="protein sequence ID" value="GMI99180.1"/>
    <property type="molecule type" value="Genomic_DNA"/>
</dbReference>
<dbReference type="SUPFAM" id="SSF54928">
    <property type="entry name" value="RNA-binding domain, RBD"/>
    <property type="match status" value="1"/>
</dbReference>
<dbReference type="InterPro" id="IPR000504">
    <property type="entry name" value="RRM_dom"/>
</dbReference>
<dbReference type="PANTHER" id="PTHR34427:SF5">
    <property type="entry name" value="DUF4283 DOMAIN-CONTAINING PROTEIN"/>
    <property type="match status" value="1"/>
</dbReference>
<feature type="domain" description="RRM" evidence="3">
    <location>
        <begin position="28"/>
        <end position="116"/>
    </location>
</feature>
<feature type="region of interest" description="Disordered" evidence="2">
    <location>
        <begin position="367"/>
        <end position="445"/>
    </location>
</feature>
<organism evidence="4 5">
    <name type="scientific">Hibiscus trionum</name>
    <name type="common">Flower of an hour</name>
    <dbReference type="NCBI Taxonomy" id="183268"/>
    <lineage>
        <taxon>Eukaryota</taxon>
        <taxon>Viridiplantae</taxon>
        <taxon>Streptophyta</taxon>
        <taxon>Embryophyta</taxon>
        <taxon>Tracheophyta</taxon>
        <taxon>Spermatophyta</taxon>
        <taxon>Magnoliopsida</taxon>
        <taxon>eudicotyledons</taxon>
        <taxon>Gunneridae</taxon>
        <taxon>Pentapetalae</taxon>
        <taxon>rosids</taxon>
        <taxon>malvids</taxon>
        <taxon>Malvales</taxon>
        <taxon>Malvaceae</taxon>
        <taxon>Malvoideae</taxon>
        <taxon>Hibiscus</taxon>
    </lineage>
</organism>
<dbReference type="AlphaFoldDB" id="A0A9W7IN61"/>
<evidence type="ECO:0000313" key="5">
    <source>
        <dbReference type="Proteomes" id="UP001165190"/>
    </source>
</evidence>